<proteinExistence type="predicted"/>
<organism evidence="1 2">
    <name type="scientific">Ceratocystis fimbriata CBS 114723</name>
    <dbReference type="NCBI Taxonomy" id="1035309"/>
    <lineage>
        <taxon>Eukaryota</taxon>
        <taxon>Fungi</taxon>
        <taxon>Dikarya</taxon>
        <taxon>Ascomycota</taxon>
        <taxon>Pezizomycotina</taxon>
        <taxon>Sordariomycetes</taxon>
        <taxon>Hypocreomycetidae</taxon>
        <taxon>Microascales</taxon>
        <taxon>Ceratocystidaceae</taxon>
        <taxon>Ceratocystis</taxon>
    </lineage>
</organism>
<dbReference type="Proteomes" id="UP000222788">
    <property type="component" value="Unassembled WGS sequence"/>
</dbReference>
<reference evidence="1 2" key="2">
    <citation type="journal article" date="2013" name="IMA Fungus">
        <title>IMA Genome-F 1: Ceratocystis fimbriata: Draft nuclear genome sequence for the plant pathogen, Ceratocystis fimbriata.</title>
        <authorList>
            <person name="Wilken P.M."/>
            <person name="Steenkamp E.T."/>
            <person name="Wingfield M.J."/>
            <person name="de Beer Z.W."/>
            <person name="Wingfield B.D."/>
        </authorList>
    </citation>
    <scope>NUCLEOTIDE SEQUENCE [LARGE SCALE GENOMIC DNA]</scope>
    <source>
        <strain evidence="1 2">CBS 114723</strain>
    </source>
</reference>
<keyword evidence="2" id="KW-1185">Reference proteome</keyword>
<sequence>MELFSPHVLLSPTASKASMVDHETSTLYKSTLTVFDSYAYLEVSKFLGTANGGHHTLERYQPSE</sequence>
<evidence type="ECO:0000313" key="1">
    <source>
        <dbReference type="EMBL" id="PHH49404.1"/>
    </source>
</evidence>
<reference evidence="1 2" key="1">
    <citation type="journal article" date="2013" name="Fungal Biol.">
        <title>Analysis of microsatellite markers in the genome of the plant pathogen Ceratocystis fimbriata.</title>
        <authorList>
            <person name="Simpson M.C."/>
            <person name="Wilken P.M."/>
            <person name="Coetzee M.P."/>
            <person name="Wingfield M.J."/>
            <person name="Wingfield B.D."/>
        </authorList>
    </citation>
    <scope>NUCLEOTIDE SEQUENCE [LARGE SCALE GENOMIC DNA]</scope>
    <source>
        <strain evidence="1 2">CBS 114723</strain>
    </source>
</reference>
<accession>A0A2C5WUV0</accession>
<name>A0A2C5WUV0_9PEZI</name>
<dbReference type="AlphaFoldDB" id="A0A2C5WUV0"/>
<protein>
    <submittedName>
        <fullName evidence="1">Uncharacterized protein</fullName>
    </submittedName>
</protein>
<evidence type="ECO:0000313" key="2">
    <source>
        <dbReference type="Proteomes" id="UP000222788"/>
    </source>
</evidence>
<gene>
    <name evidence="1" type="ORF">CFIMG_006351RA</name>
</gene>
<comment type="caution">
    <text evidence="1">The sequence shown here is derived from an EMBL/GenBank/DDBJ whole genome shotgun (WGS) entry which is preliminary data.</text>
</comment>
<dbReference type="EMBL" id="APWK03000208">
    <property type="protein sequence ID" value="PHH49404.1"/>
    <property type="molecule type" value="Genomic_DNA"/>
</dbReference>